<sequence>MKFLHAALFACSATTAFAAAIAQTAAPPAAPPAAAPPALDISITQVEAAPEPVDDGGLLGSLNIFSKFKVVCPPEKDVVPFAPGQPEVQCSTNMECDHNGELEFDGILGRFKDEKVQACSASCKCVK</sequence>
<gene>
    <name evidence="2" type="ORF">BU24DRAFT_468193</name>
</gene>
<name>A0A6A5X8C8_9PLEO</name>
<dbReference type="Proteomes" id="UP000799778">
    <property type="component" value="Unassembled WGS sequence"/>
</dbReference>
<feature type="signal peptide" evidence="1">
    <location>
        <begin position="1"/>
        <end position="18"/>
    </location>
</feature>
<keyword evidence="3" id="KW-1185">Reference proteome</keyword>
<accession>A0A6A5X8C8</accession>
<dbReference type="RefSeq" id="XP_033377547.1">
    <property type="nucleotide sequence ID" value="XM_033532499.1"/>
</dbReference>
<reference evidence="2" key="1">
    <citation type="journal article" date="2020" name="Stud. Mycol.">
        <title>101 Dothideomycetes genomes: a test case for predicting lifestyles and emergence of pathogens.</title>
        <authorList>
            <person name="Haridas S."/>
            <person name="Albert R."/>
            <person name="Binder M."/>
            <person name="Bloem J."/>
            <person name="Labutti K."/>
            <person name="Salamov A."/>
            <person name="Andreopoulos B."/>
            <person name="Baker S."/>
            <person name="Barry K."/>
            <person name="Bills G."/>
            <person name="Bluhm B."/>
            <person name="Cannon C."/>
            <person name="Castanera R."/>
            <person name="Culley D."/>
            <person name="Daum C."/>
            <person name="Ezra D."/>
            <person name="Gonzalez J."/>
            <person name="Henrissat B."/>
            <person name="Kuo A."/>
            <person name="Liang C."/>
            <person name="Lipzen A."/>
            <person name="Lutzoni F."/>
            <person name="Magnuson J."/>
            <person name="Mondo S."/>
            <person name="Nolan M."/>
            <person name="Ohm R."/>
            <person name="Pangilinan J."/>
            <person name="Park H.-J."/>
            <person name="Ramirez L."/>
            <person name="Alfaro M."/>
            <person name="Sun H."/>
            <person name="Tritt A."/>
            <person name="Yoshinaga Y."/>
            <person name="Zwiers L.-H."/>
            <person name="Turgeon B."/>
            <person name="Goodwin S."/>
            <person name="Spatafora J."/>
            <person name="Crous P."/>
            <person name="Grigoriev I."/>
        </authorList>
    </citation>
    <scope>NUCLEOTIDE SEQUENCE</scope>
    <source>
        <strain evidence="2">CBS 175.79</strain>
    </source>
</reference>
<feature type="chain" id="PRO_5025462408" evidence="1">
    <location>
        <begin position="19"/>
        <end position="127"/>
    </location>
</feature>
<dbReference type="GeneID" id="54289896"/>
<dbReference type="EMBL" id="ML978079">
    <property type="protein sequence ID" value="KAF2009208.1"/>
    <property type="molecule type" value="Genomic_DNA"/>
</dbReference>
<organism evidence="2 3">
    <name type="scientific">Aaosphaeria arxii CBS 175.79</name>
    <dbReference type="NCBI Taxonomy" id="1450172"/>
    <lineage>
        <taxon>Eukaryota</taxon>
        <taxon>Fungi</taxon>
        <taxon>Dikarya</taxon>
        <taxon>Ascomycota</taxon>
        <taxon>Pezizomycotina</taxon>
        <taxon>Dothideomycetes</taxon>
        <taxon>Pleosporomycetidae</taxon>
        <taxon>Pleosporales</taxon>
        <taxon>Pleosporales incertae sedis</taxon>
        <taxon>Aaosphaeria</taxon>
    </lineage>
</organism>
<evidence type="ECO:0000313" key="2">
    <source>
        <dbReference type="EMBL" id="KAF2009208.1"/>
    </source>
</evidence>
<keyword evidence="1" id="KW-0732">Signal</keyword>
<evidence type="ECO:0000256" key="1">
    <source>
        <dbReference type="SAM" id="SignalP"/>
    </source>
</evidence>
<evidence type="ECO:0000313" key="3">
    <source>
        <dbReference type="Proteomes" id="UP000799778"/>
    </source>
</evidence>
<dbReference type="AlphaFoldDB" id="A0A6A5X8C8"/>
<proteinExistence type="predicted"/>
<protein>
    <submittedName>
        <fullName evidence="2">Uncharacterized protein</fullName>
    </submittedName>
</protein>